<reference evidence="1 2" key="1">
    <citation type="submission" date="2017-11" db="EMBL/GenBank/DDBJ databases">
        <title>De-novo sequencing of pomegranate (Punica granatum L.) genome.</title>
        <authorList>
            <person name="Akparov Z."/>
            <person name="Amiraslanov A."/>
            <person name="Hajiyeva S."/>
            <person name="Abbasov M."/>
            <person name="Kaur K."/>
            <person name="Hamwieh A."/>
            <person name="Solovyev V."/>
            <person name="Salamov A."/>
            <person name="Braich B."/>
            <person name="Kosarev P."/>
            <person name="Mahmoud A."/>
            <person name="Hajiyev E."/>
            <person name="Babayeva S."/>
            <person name="Izzatullayeva V."/>
            <person name="Mammadov A."/>
            <person name="Mammadov A."/>
            <person name="Sharifova S."/>
            <person name="Ojaghi J."/>
            <person name="Eynullazada K."/>
            <person name="Bayramov B."/>
            <person name="Abdulazimova A."/>
            <person name="Shahmuradov I."/>
        </authorList>
    </citation>
    <scope>NUCLEOTIDE SEQUENCE [LARGE SCALE GENOMIC DNA]</scope>
    <source>
        <strain evidence="2">cv. AG2017</strain>
        <tissue evidence="1">Leaf</tissue>
    </source>
</reference>
<organism evidence="1 2">
    <name type="scientific">Punica granatum</name>
    <name type="common">Pomegranate</name>
    <dbReference type="NCBI Taxonomy" id="22663"/>
    <lineage>
        <taxon>Eukaryota</taxon>
        <taxon>Viridiplantae</taxon>
        <taxon>Streptophyta</taxon>
        <taxon>Embryophyta</taxon>
        <taxon>Tracheophyta</taxon>
        <taxon>Spermatophyta</taxon>
        <taxon>Magnoliopsida</taxon>
        <taxon>eudicotyledons</taxon>
        <taxon>Gunneridae</taxon>
        <taxon>Pentapetalae</taxon>
        <taxon>rosids</taxon>
        <taxon>malvids</taxon>
        <taxon>Myrtales</taxon>
        <taxon>Lythraceae</taxon>
        <taxon>Punica</taxon>
    </lineage>
</organism>
<keyword evidence="2" id="KW-1185">Reference proteome</keyword>
<name>A0A2I0KRX7_PUNGR</name>
<accession>A0A2I0KRX7</accession>
<gene>
    <name evidence="1" type="ORF">CRG98_008419</name>
</gene>
<sequence>MDSRRQHCSFVAAPETEVLRRRDSHPFVDDICRGFLTHCTQTFQTRRAQSKESCSQNCSPSEKSEIDSVVSLWILAQNSLITESFRAIEAFLTLLAIYAVTEKTSSRVHIRPVREDEELPNWTSVPLYSAIIADV</sequence>
<dbReference type="EMBL" id="PGOL01000387">
    <property type="protein sequence ID" value="PKI71244.1"/>
    <property type="molecule type" value="Genomic_DNA"/>
</dbReference>
<comment type="caution">
    <text evidence="1">The sequence shown here is derived from an EMBL/GenBank/DDBJ whole genome shotgun (WGS) entry which is preliminary data.</text>
</comment>
<evidence type="ECO:0000313" key="1">
    <source>
        <dbReference type="EMBL" id="PKI71244.1"/>
    </source>
</evidence>
<protein>
    <submittedName>
        <fullName evidence="1">Uncharacterized protein</fullName>
    </submittedName>
</protein>
<evidence type="ECO:0000313" key="2">
    <source>
        <dbReference type="Proteomes" id="UP000233551"/>
    </source>
</evidence>
<dbReference type="Proteomes" id="UP000233551">
    <property type="component" value="Unassembled WGS sequence"/>
</dbReference>
<proteinExistence type="predicted"/>
<dbReference type="AlphaFoldDB" id="A0A2I0KRX7"/>